<dbReference type="OrthoDB" id="449382at2759"/>
<dbReference type="EMBL" id="SFCI01000770">
    <property type="protein sequence ID" value="TFY78009.1"/>
    <property type="molecule type" value="Genomic_DNA"/>
</dbReference>
<dbReference type="InterPro" id="IPR029021">
    <property type="entry name" value="Prot-tyrosine_phosphatase-like"/>
</dbReference>
<gene>
    <name evidence="2" type="ORF">EWM64_g6003</name>
</gene>
<dbReference type="Proteomes" id="UP000298061">
    <property type="component" value="Unassembled WGS sequence"/>
</dbReference>
<evidence type="ECO:0000313" key="3">
    <source>
        <dbReference type="Proteomes" id="UP000298061"/>
    </source>
</evidence>
<dbReference type="InterPro" id="IPR000387">
    <property type="entry name" value="Tyr_Pase_dom"/>
</dbReference>
<dbReference type="STRING" id="135208.A0A4Y9ZWX3"/>
<dbReference type="GO" id="GO:0004721">
    <property type="term" value="F:phosphoprotein phosphatase activity"/>
    <property type="evidence" value="ECO:0007669"/>
    <property type="project" value="InterPro"/>
</dbReference>
<dbReference type="InterPro" id="IPR016130">
    <property type="entry name" value="Tyr_Pase_AS"/>
</dbReference>
<dbReference type="Pfam" id="PF13350">
    <property type="entry name" value="Y_phosphatase3"/>
    <property type="match status" value="1"/>
</dbReference>
<protein>
    <recommendedName>
        <fullName evidence="1">Tyrosine specific protein phosphatases domain-containing protein</fullName>
    </recommendedName>
</protein>
<dbReference type="PROSITE" id="PS50056">
    <property type="entry name" value="TYR_PHOSPHATASE_2"/>
    <property type="match status" value="1"/>
</dbReference>
<dbReference type="InterPro" id="IPR026893">
    <property type="entry name" value="Tyr/Ser_Pase_IphP-type"/>
</dbReference>
<dbReference type="Gene3D" id="3.90.190.10">
    <property type="entry name" value="Protein tyrosine phosphatase superfamily"/>
    <property type="match status" value="1"/>
</dbReference>
<reference evidence="2 3" key="1">
    <citation type="submission" date="2019-02" db="EMBL/GenBank/DDBJ databases">
        <title>Genome sequencing of the rare red list fungi Hericium alpestre (H. flagellum).</title>
        <authorList>
            <person name="Buettner E."/>
            <person name="Kellner H."/>
        </authorList>
    </citation>
    <scope>NUCLEOTIDE SEQUENCE [LARGE SCALE GENOMIC DNA]</scope>
    <source>
        <strain evidence="2 3">DSM 108284</strain>
    </source>
</reference>
<organism evidence="2 3">
    <name type="scientific">Hericium alpestre</name>
    <dbReference type="NCBI Taxonomy" id="135208"/>
    <lineage>
        <taxon>Eukaryota</taxon>
        <taxon>Fungi</taxon>
        <taxon>Dikarya</taxon>
        <taxon>Basidiomycota</taxon>
        <taxon>Agaricomycotina</taxon>
        <taxon>Agaricomycetes</taxon>
        <taxon>Russulales</taxon>
        <taxon>Hericiaceae</taxon>
        <taxon>Hericium</taxon>
    </lineage>
</organism>
<feature type="domain" description="Tyrosine specific protein phosphatases" evidence="1">
    <location>
        <begin position="127"/>
        <end position="203"/>
    </location>
</feature>
<dbReference type="PANTHER" id="PTHR31126:SF1">
    <property type="entry name" value="TYROSINE SPECIFIC PROTEIN PHOSPHATASES DOMAIN-CONTAINING PROTEIN"/>
    <property type="match status" value="1"/>
</dbReference>
<name>A0A4Y9ZWX3_9AGAM</name>
<comment type="caution">
    <text evidence="2">The sequence shown here is derived from an EMBL/GenBank/DDBJ whole genome shotgun (WGS) entry which is preliminary data.</text>
</comment>
<dbReference type="PROSITE" id="PS00383">
    <property type="entry name" value="TYR_PHOSPHATASE_1"/>
    <property type="match status" value="1"/>
</dbReference>
<dbReference type="PANTHER" id="PTHR31126">
    <property type="entry name" value="TYROSINE-PROTEIN PHOSPHATASE"/>
    <property type="match status" value="1"/>
</dbReference>
<evidence type="ECO:0000259" key="1">
    <source>
        <dbReference type="PROSITE" id="PS50056"/>
    </source>
</evidence>
<dbReference type="SUPFAM" id="SSF52799">
    <property type="entry name" value="(Phosphotyrosine protein) phosphatases II"/>
    <property type="match status" value="1"/>
</dbReference>
<evidence type="ECO:0000313" key="2">
    <source>
        <dbReference type="EMBL" id="TFY78009.1"/>
    </source>
</evidence>
<keyword evidence="3" id="KW-1185">Reference proteome</keyword>
<dbReference type="AlphaFoldDB" id="A0A4Y9ZWX3"/>
<proteinExistence type="predicted"/>
<sequence>MDTEDLDPKYVAQIISGPPFVTIPGVHNVRDLGSYRTAIPGQVTRPGYMFRSGEISSITDEGESQRYAIMAFSTSMQLITAEMLKYSTPIPSISGVNIVHAPIFKMKDYSPQMMARRFELYASGKIQAFMQLYSEILDAAGPAFGTIFRHVRDKPKENFLFHCTAGKDRTGILAAILLLVRPVFLANVDDETIAKDYALTRIGREPMRKAIMERLQKEPVFINNPDAALNMLSSRHETMLEFLKMFREQYGGAEAYVKRYCELSNDDIATIRRHITSPYPPDPS</sequence>
<accession>A0A4Y9ZWX3</accession>